<dbReference type="RefSeq" id="WP_340348391.1">
    <property type="nucleotide sequence ID" value="NZ_JBBKZT010000041.1"/>
</dbReference>
<dbReference type="Proteomes" id="UP001385892">
    <property type="component" value="Unassembled WGS sequence"/>
</dbReference>
<comment type="caution">
    <text evidence="1">The sequence shown here is derived from an EMBL/GenBank/DDBJ whole genome shotgun (WGS) entry which is preliminary data.</text>
</comment>
<gene>
    <name evidence="1" type="ORF">WKW82_37890</name>
</gene>
<keyword evidence="2" id="KW-1185">Reference proteome</keyword>
<name>A0ABU8WYF2_9BURK</name>
<evidence type="ECO:0000313" key="2">
    <source>
        <dbReference type="Proteomes" id="UP001385892"/>
    </source>
</evidence>
<dbReference type="EMBL" id="JBBKZT010000041">
    <property type="protein sequence ID" value="MEJ8852444.1"/>
    <property type="molecule type" value="Genomic_DNA"/>
</dbReference>
<accession>A0ABU8WYF2</accession>
<evidence type="ECO:0000313" key="1">
    <source>
        <dbReference type="EMBL" id="MEJ8852444.1"/>
    </source>
</evidence>
<sequence>MSHLRHLSVFVDEPGPGHYFWVLHESTEDGSASPSIASANWAAM</sequence>
<protein>
    <submittedName>
        <fullName evidence="1">Uncharacterized protein</fullName>
    </submittedName>
</protein>
<proteinExistence type="predicted"/>
<reference evidence="1 2" key="1">
    <citation type="submission" date="2024-03" db="EMBL/GenBank/DDBJ databases">
        <title>Novel species of the genus Variovorax.</title>
        <authorList>
            <person name="Liu Q."/>
            <person name="Xin Y.-H."/>
        </authorList>
    </citation>
    <scope>NUCLEOTIDE SEQUENCE [LARGE SCALE GENOMIC DNA]</scope>
    <source>
        <strain evidence="1 2">KACC 18900</strain>
    </source>
</reference>
<organism evidence="1 2">
    <name type="scientific">Variovorax rhizosphaerae</name>
    <dbReference type="NCBI Taxonomy" id="1836200"/>
    <lineage>
        <taxon>Bacteria</taxon>
        <taxon>Pseudomonadati</taxon>
        <taxon>Pseudomonadota</taxon>
        <taxon>Betaproteobacteria</taxon>
        <taxon>Burkholderiales</taxon>
        <taxon>Comamonadaceae</taxon>
        <taxon>Variovorax</taxon>
    </lineage>
</organism>